<organism evidence="2 3">
    <name type="scientific">Candidatus Beckwithbacteria bacterium RIFCSPHIGHO2_12_FULL_47_17</name>
    <dbReference type="NCBI Taxonomy" id="1797460"/>
    <lineage>
        <taxon>Bacteria</taxon>
        <taxon>Candidatus Beckwithiibacteriota</taxon>
    </lineage>
</organism>
<dbReference type="Proteomes" id="UP000176791">
    <property type="component" value="Unassembled WGS sequence"/>
</dbReference>
<protein>
    <recommendedName>
        <fullName evidence="4">ABC-2 type transporter domain-containing protein</fullName>
    </recommendedName>
</protein>
<accession>A0A1F5DMX6</accession>
<dbReference type="InterPro" id="IPR010390">
    <property type="entry name" value="ABC-2_transporter-like"/>
</dbReference>
<feature type="transmembrane region" description="Helical" evidence="1">
    <location>
        <begin position="180"/>
        <end position="203"/>
    </location>
</feature>
<reference evidence="2 3" key="1">
    <citation type="journal article" date="2016" name="Nat. Commun.">
        <title>Thousands of microbial genomes shed light on interconnected biogeochemical processes in an aquifer system.</title>
        <authorList>
            <person name="Anantharaman K."/>
            <person name="Brown C.T."/>
            <person name="Hug L.A."/>
            <person name="Sharon I."/>
            <person name="Castelle C.J."/>
            <person name="Probst A.J."/>
            <person name="Thomas B.C."/>
            <person name="Singh A."/>
            <person name="Wilkins M.J."/>
            <person name="Karaoz U."/>
            <person name="Brodie E.L."/>
            <person name="Williams K.H."/>
            <person name="Hubbard S.S."/>
            <person name="Banfield J.F."/>
        </authorList>
    </citation>
    <scope>NUCLEOTIDE SEQUENCE [LARGE SCALE GENOMIC DNA]</scope>
</reference>
<keyword evidence="1" id="KW-0812">Transmembrane</keyword>
<sequence length="266" mass="31728">MKKYWQIFRISWQNTLVYRLNLVMWRVRLIIDFLTIYWFWWAVFTQYQLIGGYSQVTMLAYLLVASFLRSLVFSNSSYSACVEIANGDLNNYLVRPINYFYNWLARDWADKILNLLFFSVEVVLLVLILKLPLLWPISLGQWLWFILIALVAALMYFFFSFLVSAFSFWYPEHDGWPLRFVMLMFLDFLSGMAFPLDIFPPALLQLFKLLPFSYFIFYPAQVWLGRLSFAETITGFIIMLSWLGLFMLLTKLVWRKGLKIYGAYGR</sequence>
<proteinExistence type="predicted"/>
<feature type="transmembrane region" description="Helical" evidence="1">
    <location>
        <begin position="47"/>
        <end position="68"/>
    </location>
</feature>
<evidence type="ECO:0000256" key="1">
    <source>
        <dbReference type="SAM" id="Phobius"/>
    </source>
</evidence>
<evidence type="ECO:0008006" key="4">
    <source>
        <dbReference type="Google" id="ProtNLM"/>
    </source>
</evidence>
<dbReference type="STRING" id="1797460.A3E73_00100"/>
<name>A0A1F5DMX6_9BACT</name>
<gene>
    <name evidence="2" type="ORF">A3E73_00100</name>
</gene>
<keyword evidence="1" id="KW-1133">Transmembrane helix</keyword>
<dbReference type="AlphaFoldDB" id="A0A1F5DMX6"/>
<feature type="transmembrane region" description="Helical" evidence="1">
    <location>
        <begin position="112"/>
        <end position="135"/>
    </location>
</feature>
<keyword evidence="1" id="KW-0472">Membrane</keyword>
<dbReference type="PANTHER" id="PTHR36832">
    <property type="entry name" value="SLR1174 PROTEIN-RELATED"/>
    <property type="match status" value="1"/>
</dbReference>
<feature type="transmembrane region" description="Helical" evidence="1">
    <location>
        <begin position="141"/>
        <end position="168"/>
    </location>
</feature>
<evidence type="ECO:0000313" key="2">
    <source>
        <dbReference type="EMBL" id="OGD56376.1"/>
    </source>
</evidence>
<evidence type="ECO:0000313" key="3">
    <source>
        <dbReference type="Proteomes" id="UP000176791"/>
    </source>
</evidence>
<dbReference type="PANTHER" id="PTHR36832:SF1">
    <property type="entry name" value="SLR1174 PROTEIN"/>
    <property type="match status" value="1"/>
</dbReference>
<comment type="caution">
    <text evidence="2">The sequence shown here is derived from an EMBL/GenBank/DDBJ whole genome shotgun (WGS) entry which is preliminary data.</text>
</comment>
<dbReference type="EMBL" id="MEZN01000017">
    <property type="protein sequence ID" value="OGD56376.1"/>
    <property type="molecule type" value="Genomic_DNA"/>
</dbReference>
<dbReference type="Pfam" id="PF06182">
    <property type="entry name" value="ABC2_membrane_6"/>
    <property type="match status" value="1"/>
</dbReference>
<feature type="transmembrane region" description="Helical" evidence="1">
    <location>
        <begin position="20"/>
        <end position="41"/>
    </location>
</feature>
<feature type="transmembrane region" description="Helical" evidence="1">
    <location>
        <begin position="223"/>
        <end position="249"/>
    </location>
</feature>